<protein>
    <recommendedName>
        <fullName evidence="5">Tol-Pal system protein TolB</fullName>
    </recommendedName>
</protein>
<dbReference type="SUPFAM" id="SSF52964">
    <property type="entry name" value="TolB, N-terminal domain"/>
    <property type="match status" value="1"/>
</dbReference>
<keyword evidence="5" id="KW-0131">Cell cycle</keyword>
<dbReference type="InterPro" id="IPR014167">
    <property type="entry name" value="Tol-Pal_TolB"/>
</dbReference>
<evidence type="ECO:0000259" key="6">
    <source>
        <dbReference type="Pfam" id="PF04052"/>
    </source>
</evidence>
<dbReference type="PANTHER" id="PTHR36842">
    <property type="entry name" value="PROTEIN TOLB HOMOLOG"/>
    <property type="match status" value="1"/>
</dbReference>
<dbReference type="InterPro" id="IPR007195">
    <property type="entry name" value="TolB_N"/>
</dbReference>
<feature type="domain" description="TolB N-terminal" evidence="6">
    <location>
        <begin position="40"/>
        <end position="139"/>
    </location>
</feature>
<keyword evidence="4 5" id="KW-0574">Periplasm</keyword>
<comment type="function">
    <text evidence="5">Part of the Tol-Pal system, which plays a role in outer membrane invagination during cell division and is important for maintaining outer membrane integrity.</text>
</comment>
<dbReference type="HAMAP" id="MF_00671">
    <property type="entry name" value="TolB"/>
    <property type="match status" value="1"/>
</dbReference>
<keyword evidence="3 5" id="KW-0732">Signal</keyword>
<dbReference type="Proteomes" id="UP000005952">
    <property type="component" value="Chromosome"/>
</dbReference>
<evidence type="ECO:0000256" key="5">
    <source>
        <dbReference type="HAMAP-Rule" id="MF_00671"/>
    </source>
</evidence>
<dbReference type="GO" id="GO:0042597">
    <property type="term" value="C:periplasmic space"/>
    <property type="evidence" value="ECO:0007669"/>
    <property type="project" value="UniProtKB-SubCell"/>
</dbReference>
<dbReference type="GO" id="GO:0017038">
    <property type="term" value="P:protein import"/>
    <property type="evidence" value="ECO:0007669"/>
    <property type="project" value="InterPro"/>
</dbReference>
<proteinExistence type="inferred from homology"/>
<dbReference type="OrthoDB" id="9802240at2"/>
<dbReference type="PANTHER" id="PTHR36842:SF1">
    <property type="entry name" value="PROTEIN TOLB"/>
    <property type="match status" value="1"/>
</dbReference>
<evidence type="ECO:0000313" key="8">
    <source>
        <dbReference type="Proteomes" id="UP000005952"/>
    </source>
</evidence>
<dbReference type="Pfam" id="PF04052">
    <property type="entry name" value="TolB_N"/>
    <property type="match status" value="1"/>
</dbReference>
<sequence length="445" mass="48863">MSRKNPLQHALAFICLIAVGLTLDCGLATRALAQLKGTQTEGTIAPIPIAIPLFVGDDPQLAGNVSDVLQADLERSGLFRPLDRASFLEQIRDINAVPRFGDWRSVQADALVVGRVVNAGDGRVGAEFRLWDVASGKQLAGQRFSTSAQNWRRIAHMIADSVYERLTGEKGYFDTRIVFVDETGPAQNRVKRLAIMDQDGANVRLLTQGKELVLTPRFSPTNQEITYMSYTSDQPKVFIMNLETGRRELVGDFPGMTFAPRFSPDGQRVVMSLGTPDGRSSIYEMDLRTRQSRRLTESNGIDTSPSYSPDGRQIVFESDRDGAQRLYVMNADGSGAHPISQGGGSYSTPVWSPRGDYIAFTEQTGGQFLIGVMKPDGSGERVLTEGFHNEGPTWAPNGRVVMFWRDSQSTNGGPKIYSVDITGFNERQVTTPSFASDPAWSPLLN</sequence>
<gene>
    <name evidence="5 7" type="primary">tolB</name>
    <name evidence="7" type="ORF">HYPDE_35708</name>
</gene>
<comment type="subunit">
    <text evidence="5">The Tol-Pal system is composed of five core proteins: the inner membrane proteins TolA, TolQ and TolR, the periplasmic protein TolB and the outer membrane protein Pal. They form a network linking the inner and outer membranes and the peptidoglycan layer.</text>
</comment>
<dbReference type="InterPro" id="IPR011042">
    <property type="entry name" value="6-blade_b-propeller_TolB-like"/>
</dbReference>
<dbReference type="HOGENOM" id="CLU_047123_0_0_5"/>
<dbReference type="Gene3D" id="3.40.50.10070">
    <property type="entry name" value="TolB, N-terminal domain"/>
    <property type="match status" value="1"/>
</dbReference>
<keyword evidence="5" id="KW-0132">Cell division</keyword>
<accession>N0B706</accession>
<dbReference type="GO" id="GO:0051301">
    <property type="term" value="P:cell division"/>
    <property type="evidence" value="ECO:0007669"/>
    <property type="project" value="UniProtKB-UniRule"/>
</dbReference>
<dbReference type="AlphaFoldDB" id="N0B706"/>
<evidence type="ECO:0000256" key="3">
    <source>
        <dbReference type="ARBA" id="ARBA00022729"/>
    </source>
</evidence>
<comment type="similarity">
    <text evidence="2 5">Belongs to the TolB family.</text>
</comment>
<name>N0B706_9HYPH</name>
<dbReference type="Gene3D" id="2.120.10.30">
    <property type="entry name" value="TolB, C-terminal domain"/>
    <property type="match status" value="1"/>
</dbReference>
<dbReference type="InterPro" id="IPR011659">
    <property type="entry name" value="WD40"/>
</dbReference>
<reference evidence="7 8" key="1">
    <citation type="journal article" date="2013" name="Genome Announc.">
        <title>Genome sequences for three denitrifying bacterial strains isolated from a uranium- and nitrate-contaminated subsurface environment.</title>
        <authorList>
            <person name="Venkatramanan R."/>
            <person name="Prakash O."/>
            <person name="Woyke T."/>
            <person name="Chain P."/>
            <person name="Goodwin L.A."/>
            <person name="Watson D."/>
            <person name="Brooks S."/>
            <person name="Kostka J.E."/>
            <person name="Green S.J."/>
        </authorList>
    </citation>
    <scope>NUCLEOTIDE SEQUENCE [LARGE SCALE GENOMIC DNA]</scope>
    <source>
        <strain evidence="7 8">1NES1</strain>
    </source>
</reference>
<evidence type="ECO:0000256" key="2">
    <source>
        <dbReference type="ARBA" id="ARBA00009820"/>
    </source>
</evidence>
<dbReference type="SUPFAM" id="SSF69304">
    <property type="entry name" value="Tricorn protease N-terminal domain"/>
    <property type="match status" value="1"/>
</dbReference>
<dbReference type="STRING" id="670307.HYPDE_35708"/>
<dbReference type="EMBL" id="CP005587">
    <property type="protein sequence ID" value="AGK58813.1"/>
    <property type="molecule type" value="Genomic_DNA"/>
</dbReference>
<evidence type="ECO:0000313" key="7">
    <source>
        <dbReference type="EMBL" id="AGK58813.1"/>
    </source>
</evidence>
<evidence type="ECO:0000256" key="1">
    <source>
        <dbReference type="ARBA" id="ARBA00004418"/>
    </source>
</evidence>
<keyword evidence="8" id="KW-1185">Reference proteome</keyword>
<organism evidence="7 8">
    <name type="scientific">Hyphomicrobium denitrificans 1NES1</name>
    <dbReference type="NCBI Taxonomy" id="670307"/>
    <lineage>
        <taxon>Bacteria</taxon>
        <taxon>Pseudomonadati</taxon>
        <taxon>Pseudomonadota</taxon>
        <taxon>Alphaproteobacteria</taxon>
        <taxon>Hyphomicrobiales</taxon>
        <taxon>Hyphomicrobiaceae</taxon>
        <taxon>Hyphomicrobium</taxon>
    </lineage>
</organism>
<dbReference type="Pfam" id="PF07676">
    <property type="entry name" value="PD40"/>
    <property type="match status" value="3"/>
</dbReference>
<dbReference type="eggNOG" id="COG0823">
    <property type="taxonomic scope" value="Bacteria"/>
</dbReference>
<comment type="subcellular location">
    <subcellularLocation>
        <location evidence="1 5">Periplasm</location>
    </subcellularLocation>
</comment>
<evidence type="ECO:0000256" key="4">
    <source>
        <dbReference type="ARBA" id="ARBA00022764"/>
    </source>
</evidence>
<dbReference type="RefSeq" id="WP_015598832.1">
    <property type="nucleotide sequence ID" value="NC_021172.1"/>
</dbReference>
<dbReference type="KEGG" id="hdt:HYPDE_35708"/>
<dbReference type="NCBIfam" id="TIGR02800">
    <property type="entry name" value="propeller_TolB"/>
    <property type="match status" value="1"/>
</dbReference>